<gene>
    <name evidence="1" type="ORF">BC962_1399</name>
</gene>
<keyword evidence="2" id="KW-1185">Reference proteome</keyword>
<sequence>MDRSKTYFITNSIRIKNEKFLQKKETILSFDPEISFPQFLKDSYKKLELNYPKYHKMDSLCKLGILGASLLLKNQNFTEDTALVFSNRSSSHDIDLKHQRSMENIVSPAVFVYTLPNIVLGEISIKYKLQSENVFFIEDKFNPDLLVDYSEGLLNSGKATSVVCGWLELKNDEYDVLLCLVSNNGKIPFTKVNLEELYRFENE</sequence>
<evidence type="ECO:0000313" key="1">
    <source>
        <dbReference type="EMBL" id="RKS53153.1"/>
    </source>
</evidence>
<comment type="caution">
    <text evidence="1">The sequence shown here is derived from an EMBL/GenBank/DDBJ whole genome shotgun (WGS) entry which is preliminary data.</text>
</comment>
<evidence type="ECO:0008006" key="3">
    <source>
        <dbReference type="Google" id="ProtNLM"/>
    </source>
</evidence>
<dbReference type="Proteomes" id="UP000276282">
    <property type="component" value="Unassembled WGS sequence"/>
</dbReference>
<accession>A0A495PRB7</accession>
<organism evidence="1 2">
    <name type="scientific">Gillisia mitskevichiae</name>
    <dbReference type="NCBI Taxonomy" id="270921"/>
    <lineage>
        <taxon>Bacteria</taxon>
        <taxon>Pseudomonadati</taxon>
        <taxon>Bacteroidota</taxon>
        <taxon>Flavobacteriia</taxon>
        <taxon>Flavobacteriales</taxon>
        <taxon>Flavobacteriaceae</taxon>
        <taxon>Gillisia</taxon>
    </lineage>
</organism>
<dbReference type="AlphaFoldDB" id="A0A495PRB7"/>
<name>A0A495PRB7_9FLAO</name>
<reference evidence="1 2" key="1">
    <citation type="submission" date="2018-10" db="EMBL/GenBank/DDBJ databases">
        <title>Genomic Encyclopedia of Archaeal and Bacterial Type Strains, Phase II (KMG-II): from individual species to whole genera.</title>
        <authorList>
            <person name="Goeker M."/>
        </authorList>
    </citation>
    <scope>NUCLEOTIDE SEQUENCE [LARGE SCALE GENOMIC DNA]</scope>
    <source>
        <strain evidence="1 2">DSM 19839</strain>
    </source>
</reference>
<evidence type="ECO:0000313" key="2">
    <source>
        <dbReference type="Proteomes" id="UP000276282"/>
    </source>
</evidence>
<dbReference type="RefSeq" id="WP_121345202.1">
    <property type="nucleotide sequence ID" value="NZ_RBLG01000002.1"/>
</dbReference>
<protein>
    <recommendedName>
        <fullName evidence="3">Beta-ketoacyl synthase-like protein</fullName>
    </recommendedName>
</protein>
<proteinExistence type="predicted"/>
<dbReference type="EMBL" id="RBLG01000002">
    <property type="protein sequence ID" value="RKS53153.1"/>
    <property type="molecule type" value="Genomic_DNA"/>
</dbReference>
<dbReference type="OrthoDB" id="1071350at2"/>